<evidence type="ECO:0000256" key="1">
    <source>
        <dbReference type="SAM" id="MobiDB-lite"/>
    </source>
</evidence>
<dbReference type="AlphaFoldDB" id="A0A9X2MQI5"/>
<feature type="region of interest" description="Disordered" evidence="1">
    <location>
        <begin position="396"/>
        <end position="440"/>
    </location>
</feature>
<dbReference type="Proteomes" id="UP001141950">
    <property type="component" value="Unassembled WGS sequence"/>
</dbReference>
<feature type="region of interest" description="Disordered" evidence="1">
    <location>
        <begin position="1"/>
        <end position="31"/>
    </location>
</feature>
<reference evidence="3" key="1">
    <citation type="submission" date="2022-08" db="EMBL/GenBank/DDBJ databases">
        <title>The genomic sequence of strain Paenibacillus sp. SCIV0701.</title>
        <authorList>
            <person name="Zhao H."/>
        </authorList>
    </citation>
    <scope>NUCLEOTIDE SEQUENCE</scope>
    <source>
        <strain evidence="3">SCIV0701</strain>
    </source>
</reference>
<gene>
    <name evidence="3" type="ORF">NQZ67_14105</name>
</gene>
<organism evidence="3 4">
    <name type="scientific">Paenibacillus soyae</name>
    <dbReference type="NCBI Taxonomy" id="2969249"/>
    <lineage>
        <taxon>Bacteria</taxon>
        <taxon>Bacillati</taxon>
        <taxon>Bacillota</taxon>
        <taxon>Bacilli</taxon>
        <taxon>Bacillales</taxon>
        <taxon>Paenibacillaceae</taxon>
        <taxon>Paenibacillus</taxon>
    </lineage>
</organism>
<dbReference type="CDD" id="cd17470">
    <property type="entry name" value="T3SS_Flik_C"/>
    <property type="match status" value="1"/>
</dbReference>
<evidence type="ECO:0000313" key="3">
    <source>
        <dbReference type="EMBL" id="MCR2805014.1"/>
    </source>
</evidence>
<dbReference type="Gene3D" id="3.30.750.140">
    <property type="match status" value="1"/>
</dbReference>
<keyword evidence="3" id="KW-0966">Cell projection</keyword>
<keyword evidence="4" id="KW-1185">Reference proteome</keyword>
<dbReference type="Pfam" id="PF02120">
    <property type="entry name" value="Flg_hook"/>
    <property type="match status" value="1"/>
</dbReference>
<protein>
    <submittedName>
        <fullName evidence="3">Flagellar hook-length control protein FliK</fullName>
    </submittedName>
</protein>
<feature type="compositionally biased region" description="Basic and acidic residues" evidence="1">
    <location>
        <begin position="425"/>
        <end position="440"/>
    </location>
</feature>
<sequence>MDMINGSTAALQQPAMGKTGTINAKASAGSEGEGGFQKALVQQLNAETDASGEQTQASGLQAIVAQLEAFATQTSQADANSVDTALTLIEELVDQLEPMNTGSAEATEEQLEELQALLDSLNALLALLGVPTPLAQNASVDQQEVDMNETLVQVKTGLQDGLLQLQAALQLGTFKPLKGQEPFALVMNQLQSMASALTDDKSAKAESKTSKAEASVPAWLTAQTTGSKDAATLLQRLSQQAAVLPSMLSGAAQSANETTIVQQITEWNAQAPSESSSVYPQVFIGPDNVKEFAPLMAKATAAPTAFVLADEFAETMNGLIVSKLDIQSVNGLSEAKLMLFPEHLGQVDVRISMQNGVLTAVFQTDTAMAKDMLDNQMAQLRASLQAQGLNVEKLEVTHSPSSSGLTQQHAGQGHQGGQSSGNRQGFREEKQVTDNAFESDRIEQAAIQGLGYGRAINETA</sequence>
<evidence type="ECO:0000313" key="4">
    <source>
        <dbReference type="Proteomes" id="UP001141950"/>
    </source>
</evidence>
<dbReference type="InterPro" id="IPR038610">
    <property type="entry name" value="FliK-like_C_sf"/>
</dbReference>
<keyword evidence="3" id="KW-0282">Flagellum</keyword>
<keyword evidence="3" id="KW-0969">Cilium</keyword>
<comment type="caution">
    <text evidence="3">The sequence shown here is derived from an EMBL/GenBank/DDBJ whole genome shotgun (WGS) entry which is preliminary data.</text>
</comment>
<evidence type="ECO:0000259" key="2">
    <source>
        <dbReference type="Pfam" id="PF02120"/>
    </source>
</evidence>
<name>A0A9X2MQI5_9BACL</name>
<proteinExistence type="predicted"/>
<feature type="compositionally biased region" description="Polar residues" evidence="1">
    <location>
        <begin position="1"/>
        <end position="11"/>
    </location>
</feature>
<feature type="domain" description="Flagellar hook-length control protein-like C-terminal" evidence="2">
    <location>
        <begin position="328"/>
        <end position="402"/>
    </location>
</feature>
<accession>A0A9X2MQI5</accession>
<dbReference type="EMBL" id="JANIPJ010000009">
    <property type="protein sequence ID" value="MCR2805014.1"/>
    <property type="molecule type" value="Genomic_DNA"/>
</dbReference>
<dbReference type="InterPro" id="IPR021136">
    <property type="entry name" value="Flagellar_hook_control-like_C"/>
</dbReference>
<dbReference type="RefSeq" id="WP_257446718.1">
    <property type="nucleotide sequence ID" value="NZ_JANIPJ010000009.1"/>
</dbReference>